<reference evidence="4 5" key="1">
    <citation type="submission" date="2022-03" db="EMBL/GenBank/DDBJ databases">
        <authorList>
            <person name="Nunn A."/>
            <person name="Chopra R."/>
            <person name="Nunn A."/>
            <person name="Contreras Garrido A."/>
        </authorList>
    </citation>
    <scope>NUCLEOTIDE SEQUENCE [LARGE SCALE GENOMIC DNA]</scope>
</reference>
<name>A0AAU9SCZ7_THLAR</name>
<dbReference type="Proteomes" id="UP000836841">
    <property type="component" value="Chromosome 4"/>
</dbReference>
<proteinExistence type="predicted"/>
<evidence type="ECO:0000256" key="1">
    <source>
        <dbReference type="ARBA" id="ARBA00022448"/>
    </source>
</evidence>
<protein>
    <recommendedName>
        <fullName evidence="6">Bifunctional inhibitor/plant lipid transfer protein/seed storage helical domain-containing protein</fullName>
    </recommendedName>
</protein>
<keyword evidence="1" id="KW-0813">Transport</keyword>
<keyword evidence="3" id="KW-0732">Signal</keyword>
<evidence type="ECO:0000256" key="3">
    <source>
        <dbReference type="SAM" id="SignalP"/>
    </source>
</evidence>
<feature type="signal peptide" evidence="3">
    <location>
        <begin position="1"/>
        <end position="22"/>
    </location>
</feature>
<evidence type="ECO:0008006" key="6">
    <source>
        <dbReference type="Google" id="ProtNLM"/>
    </source>
</evidence>
<dbReference type="GO" id="GO:0006869">
    <property type="term" value="P:lipid transport"/>
    <property type="evidence" value="ECO:0007669"/>
    <property type="project" value="InterPro"/>
</dbReference>
<dbReference type="InterPro" id="IPR036312">
    <property type="entry name" value="Bifun_inhib/LTP/seed_sf"/>
</dbReference>
<dbReference type="EMBL" id="OU466860">
    <property type="protein sequence ID" value="CAH2061631.1"/>
    <property type="molecule type" value="Genomic_DNA"/>
</dbReference>
<dbReference type="AlphaFoldDB" id="A0AAU9SCZ7"/>
<dbReference type="PANTHER" id="PTHR33214:SF47">
    <property type="entry name" value="BIFUNCTIONAL INHIBITOR_LIPID-TRANSFER PROTEIN_SEED STORAGE 2S ALBUMIN SUPERFAMILY PROTEIN"/>
    <property type="match status" value="1"/>
</dbReference>
<dbReference type="PANTHER" id="PTHR33214">
    <property type="entry name" value="BIFUNCTIONAL INHIBITOR/LIPID-TRANSFER PROTEIN/SEED STORAGE 2S ALBUMIN SUPERFAMILY PROTEIN"/>
    <property type="match status" value="1"/>
</dbReference>
<gene>
    <name evidence="4" type="ORF">TAV2_LOCUS14673</name>
</gene>
<evidence type="ECO:0000313" key="5">
    <source>
        <dbReference type="Proteomes" id="UP000836841"/>
    </source>
</evidence>
<dbReference type="InterPro" id="IPR033872">
    <property type="entry name" value="nsLTP2"/>
</dbReference>
<organism evidence="4 5">
    <name type="scientific">Thlaspi arvense</name>
    <name type="common">Field penny-cress</name>
    <dbReference type="NCBI Taxonomy" id="13288"/>
    <lineage>
        <taxon>Eukaryota</taxon>
        <taxon>Viridiplantae</taxon>
        <taxon>Streptophyta</taxon>
        <taxon>Embryophyta</taxon>
        <taxon>Tracheophyta</taxon>
        <taxon>Spermatophyta</taxon>
        <taxon>Magnoliopsida</taxon>
        <taxon>eudicotyledons</taxon>
        <taxon>Gunneridae</taxon>
        <taxon>Pentapetalae</taxon>
        <taxon>rosids</taxon>
        <taxon>malvids</taxon>
        <taxon>Brassicales</taxon>
        <taxon>Brassicaceae</taxon>
        <taxon>Thlaspideae</taxon>
        <taxon>Thlaspi</taxon>
    </lineage>
</organism>
<evidence type="ECO:0000256" key="2">
    <source>
        <dbReference type="ARBA" id="ARBA00023121"/>
    </source>
</evidence>
<sequence length="91" mass="9599">MLTVVCIAFVILAVSYLATTKAEEKVECNPVGLRPCLPAVVTGVPPSTECCGNLKQQESALNDSSITQQHSTITLLSSLTMTSKFPGLSSQ</sequence>
<dbReference type="GO" id="GO:0008289">
    <property type="term" value="F:lipid binding"/>
    <property type="evidence" value="ECO:0007669"/>
    <property type="project" value="UniProtKB-KW"/>
</dbReference>
<evidence type="ECO:0000313" key="4">
    <source>
        <dbReference type="EMBL" id="CAH2061631.1"/>
    </source>
</evidence>
<accession>A0AAU9SCZ7</accession>
<feature type="chain" id="PRO_5043807145" description="Bifunctional inhibitor/plant lipid transfer protein/seed storage helical domain-containing protein" evidence="3">
    <location>
        <begin position="23"/>
        <end position="91"/>
    </location>
</feature>
<dbReference type="SUPFAM" id="SSF47699">
    <property type="entry name" value="Bifunctional inhibitor/lipid-transfer protein/seed storage 2S albumin"/>
    <property type="match status" value="1"/>
</dbReference>
<keyword evidence="5" id="KW-1185">Reference proteome</keyword>
<keyword evidence="2" id="KW-0446">Lipid-binding</keyword>
<dbReference type="Gene3D" id="1.10.110.10">
    <property type="entry name" value="Plant lipid-transfer and hydrophobic proteins"/>
    <property type="match status" value="1"/>
</dbReference>